<keyword evidence="2" id="KW-1185">Reference proteome</keyword>
<sequence>MATAVVGGVLSRSSQRGLVRGAVRQLVMTAAADVTFALGRTAGTSLA</sequence>
<evidence type="ECO:0000313" key="2">
    <source>
        <dbReference type="Proteomes" id="UP000584670"/>
    </source>
</evidence>
<name>A0A7X1IZV1_9ACTN</name>
<dbReference type="RefSeq" id="WP_186281450.1">
    <property type="nucleotide sequence ID" value="NZ_JACMSF010000006.1"/>
</dbReference>
<organism evidence="1 2">
    <name type="scientific">Streptomyces cupreus</name>
    <dbReference type="NCBI Taxonomy" id="2759956"/>
    <lineage>
        <taxon>Bacteria</taxon>
        <taxon>Bacillati</taxon>
        <taxon>Actinomycetota</taxon>
        <taxon>Actinomycetes</taxon>
        <taxon>Kitasatosporales</taxon>
        <taxon>Streptomycetaceae</taxon>
        <taxon>Streptomyces</taxon>
    </lineage>
</organism>
<reference evidence="1 2" key="1">
    <citation type="submission" date="2020-08" db="EMBL/GenBank/DDBJ databases">
        <title>Streptomyces sp. PSKA01 genome sequencing and assembly.</title>
        <authorList>
            <person name="Mandal S."/>
            <person name="Maiti P.K."/>
            <person name="Das P."/>
        </authorList>
    </citation>
    <scope>NUCLEOTIDE SEQUENCE [LARGE SCALE GENOMIC DNA]</scope>
    <source>
        <strain evidence="1 2">PSKA01</strain>
    </source>
</reference>
<evidence type="ECO:0000313" key="1">
    <source>
        <dbReference type="EMBL" id="MBC2901593.1"/>
    </source>
</evidence>
<proteinExistence type="predicted"/>
<gene>
    <name evidence="1" type="ORF">H4N64_08235</name>
</gene>
<dbReference type="AlphaFoldDB" id="A0A7X1IZV1"/>
<accession>A0A7X1IZV1</accession>
<dbReference type="Proteomes" id="UP000584670">
    <property type="component" value="Unassembled WGS sequence"/>
</dbReference>
<comment type="caution">
    <text evidence="1">The sequence shown here is derived from an EMBL/GenBank/DDBJ whole genome shotgun (WGS) entry which is preliminary data.</text>
</comment>
<protein>
    <submittedName>
        <fullName evidence="1">Uncharacterized protein</fullName>
    </submittedName>
</protein>
<dbReference type="EMBL" id="JACMSF010000006">
    <property type="protein sequence ID" value="MBC2901593.1"/>
    <property type="molecule type" value="Genomic_DNA"/>
</dbReference>